<dbReference type="SUPFAM" id="SSF69318">
    <property type="entry name" value="Integrin alpha N-terminal domain"/>
    <property type="match status" value="5"/>
</dbReference>
<comment type="caution">
    <text evidence="3">The sequence shown here is derived from an EMBL/GenBank/DDBJ whole genome shotgun (WGS) entry which is preliminary data.</text>
</comment>
<keyword evidence="1" id="KW-0732">Signal</keyword>
<evidence type="ECO:0000256" key="2">
    <source>
        <dbReference type="SAM" id="Phobius"/>
    </source>
</evidence>
<name>A0A814UX39_ADIRI</name>
<keyword evidence="2" id="KW-1133">Transmembrane helix</keyword>
<dbReference type="EMBL" id="CAJNOR010001665">
    <property type="protein sequence ID" value="CAF1180444.1"/>
    <property type="molecule type" value="Genomic_DNA"/>
</dbReference>
<sequence length="1539" mass="165559">MDTIGDIIQKSESNKGFPLNPVKIGDTNQSLPTSSSIHDHTQSYQPSWKYHSYKSFGTFVLFTIICMLAGILVVYFTIPNKTKNICKSVVNTVTDQLLSKNSHPQFLLTFDFNNDTSMDIVVVNSGTNNIGIFFGRTNGTFTKQTTFSTGLGSQPSSIAVADLNNDGYLDIVVSNYGTHTIGILFGNANGTFRDQITYSVGSSRPLKVALGDLNNDSFVDIVVVNHGTNIIGILFGSDNATFQSQVQLSSTYDSLPTSVIVDDFNNDDFLDIFIINSGLHNIELYLGDANASFTNRIVTSTGIGFYPYEVNVNDFNHDDLLDVVVISSTSNNIRIYFGSVNGTFIEERTYSTGDNSKPTSVTLGDFNHDDRVDIVVCNSGTSEIGVFLGLGNGTFMDQVTFSTGVNSKPSSVIGGDFNKDQRLDIAVANYATNNIVVLLAYSNATFSKQKTYSSDSAFQPNSVGIGKFNNDSYSDIVVVDKVNSFIATFMGNGDGTFSNLRTYLSGNDIQPSVVAVGDLNQDGFDDIVFDRNDVSGSTISEGNHYGHGFYPYYVPFGTRKIEIHLGNSSGVFSYRSTLNFKFDTGSLSIVICDLNTDTHLDIVIGGISRYGINAFLGNGNGNFTSAFHSGTSAAFSGFTIADLNHDGKPDIAVTYSTYINSYGATGVLLGNGDGTFSSEVQYSTGYYPLTNAVVASDINGDSFIDLIVANLWANSVGIFLGFGNGSFQPQKTYTTGAGSHPDLVLIGDFNNDSIVDILFDSESEKAIVIYPNYGNGSLADLILYPTSTTSRPTSAAIADLNSDTLLDVVVVNSGDGNIGIFLGFANVNFMGAMTYSTESSPGPRFIVTDDFNEDHRTDFVVTNYITNTIEVFLGDGRGNFPFQNHYSTGSISSPIATNVNDFNNDQHRDIVVVNSGTDSFGILYGDGHGSLREPISYSLSVDSSPYSVDSGDFNKDNQQDIVIANYGSDNVEVLIQFNTGYFGKPTLYSTSPGSSPHGFAVGDFNNDNRLDLVVANNGNQNLGIFFGKGNGTFFEQILYTPSSSFLPVSVDTSDFNNDDMSDVVTVDNANHVVYVLLSLSNGSFTVSTAYDTSFNTWPTSISIGYLNNDSELDIVVGQLFGAEISVFLGLGNGTFSVSKVSTNSDQGGPNFAIIADLDNDNCSDVVAAKGGVHVIEIMYGMCDGTFSRRKTVPTLPGALPSSLDVRDLDKNGWPDIVVLNSALNSVTVMFGHTDNSFDDQITMSTGKDAQSSTVVIVDVNDDDLDDIAVVNSQSSDIAIFLGYFNRTFFSQITYSTGYNTYPVLAIFTDFNDDRQLDMVVCNTKSENVGIHFGYSSTSFVSLPAYSTGVSSRPMSTVIGDFNNDTQLDVAIVNSGTDNLMVLFGSTYGTFMSEQIYSTGNGSHPCSIAIADLDRDNRSDIVVSNSGNDNIGIFLGKSNGTFANQSIYSTGLQSQPSSVRIGDFNNDTLLDIAVANYGSNTVGVFLGYGNGNFSDQIIFSIGFNSRPFALSVADVNEDNVTDIIIGNYGYGSKNIIIKLC</sequence>
<dbReference type="Gene3D" id="2.130.10.130">
    <property type="entry name" value="Integrin alpha, N-terminal"/>
    <property type="match status" value="8"/>
</dbReference>
<evidence type="ECO:0000313" key="3">
    <source>
        <dbReference type="EMBL" id="CAF1180444.1"/>
    </source>
</evidence>
<evidence type="ECO:0000256" key="1">
    <source>
        <dbReference type="ARBA" id="ARBA00022729"/>
    </source>
</evidence>
<keyword evidence="2" id="KW-0812">Transmembrane</keyword>
<accession>A0A814UX39</accession>
<dbReference type="PANTHER" id="PTHR46580:SF4">
    <property type="entry name" value="ATP_GTP-BINDING PROTEIN"/>
    <property type="match status" value="1"/>
</dbReference>
<dbReference type="InterPro" id="IPR028994">
    <property type="entry name" value="Integrin_alpha_N"/>
</dbReference>
<keyword evidence="2" id="KW-0472">Membrane</keyword>
<dbReference type="Proteomes" id="UP000663828">
    <property type="component" value="Unassembled WGS sequence"/>
</dbReference>
<reference evidence="3" key="1">
    <citation type="submission" date="2021-02" db="EMBL/GenBank/DDBJ databases">
        <authorList>
            <person name="Nowell W R."/>
        </authorList>
    </citation>
    <scope>NUCLEOTIDE SEQUENCE</scope>
</reference>
<evidence type="ECO:0000313" key="4">
    <source>
        <dbReference type="Proteomes" id="UP000663828"/>
    </source>
</evidence>
<dbReference type="Pfam" id="PF13517">
    <property type="entry name" value="FG-GAP_3"/>
    <property type="match status" value="12"/>
</dbReference>
<feature type="transmembrane region" description="Helical" evidence="2">
    <location>
        <begin position="56"/>
        <end position="78"/>
    </location>
</feature>
<dbReference type="PANTHER" id="PTHR46580">
    <property type="entry name" value="SENSOR KINASE-RELATED"/>
    <property type="match status" value="1"/>
</dbReference>
<dbReference type="Gene3D" id="2.30.30.100">
    <property type="match status" value="1"/>
</dbReference>
<proteinExistence type="predicted"/>
<organism evidence="3 4">
    <name type="scientific">Adineta ricciae</name>
    <name type="common">Rotifer</name>
    <dbReference type="NCBI Taxonomy" id="249248"/>
    <lineage>
        <taxon>Eukaryota</taxon>
        <taxon>Metazoa</taxon>
        <taxon>Spiralia</taxon>
        <taxon>Gnathifera</taxon>
        <taxon>Rotifera</taxon>
        <taxon>Eurotatoria</taxon>
        <taxon>Bdelloidea</taxon>
        <taxon>Adinetida</taxon>
        <taxon>Adinetidae</taxon>
        <taxon>Adineta</taxon>
    </lineage>
</organism>
<gene>
    <name evidence="3" type="ORF">XAT740_LOCUS22546</name>
</gene>
<protein>
    <submittedName>
        <fullName evidence="3">Uncharacterized protein</fullName>
    </submittedName>
</protein>
<keyword evidence="4" id="KW-1185">Reference proteome</keyword>
<dbReference type="InterPro" id="IPR013517">
    <property type="entry name" value="FG-GAP"/>
</dbReference>